<reference evidence="1 2" key="1">
    <citation type="submission" date="2019-05" db="EMBL/GenBank/DDBJ databases">
        <title>Novel genomic isolates of S.pyogenes and S.dysgalactiae subsp. equisimilis associated to necrotising fasciitis (NSTI).</title>
        <authorList>
            <person name="Barrantes I."/>
        </authorList>
    </citation>
    <scope>NUCLEOTIDE SEQUENCE [LARGE SCALE GENOMIC DNA]</scope>
    <source>
        <strain evidence="1 2">SPY6028</strain>
    </source>
</reference>
<accession>A0A660A5F7</accession>
<proteinExistence type="predicted"/>
<dbReference type="RefSeq" id="WP_021299285.1">
    <property type="nucleotide sequence ID" value="NZ_CAAINE010000016.1"/>
</dbReference>
<organism evidence="1 2">
    <name type="scientific">Streptococcus pyogenes</name>
    <dbReference type="NCBI Taxonomy" id="1314"/>
    <lineage>
        <taxon>Bacteria</taxon>
        <taxon>Bacillati</taxon>
        <taxon>Bacillota</taxon>
        <taxon>Bacilli</taxon>
        <taxon>Lactobacillales</taxon>
        <taxon>Streptococcaceae</taxon>
        <taxon>Streptococcus</taxon>
    </lineage>
</organism>
<protein>
    <submittedName>
        <fullName evidence="1">Bacteriocin</fullName>
    </submittedName>
</protein>
<comment type="caution">
    <text evidence="1">The sequence shown here is derived from an EMBL/GenBank/DDBJ whole genome shotgun (WGS) entry which is preliminary data.</text>
</comment>
<gene>
    <name evidence="1" type="ORF">FGO82_06685</name>
</gene>
<dbReference type="EMBL" id="VCID01000527">
    <property type="protein sequence ID" value="TNY46824.1"/>
    <property type="molecule type" value="Genomic_DNA"/>
</dbReference>
<evidence type="ECO:0000313" key="1">
    <source>
        <dbReference type="EMBL" id="TNY46824.1"/>
    </source>
</evidence>
<evidence type="ECO:0000313" key="2">
    <source>
        <dbReference type="Proteomes" id="UP000316580"/>
    </source>
</evidence>
<name>A0A660A5F7_STRPY</name>
<sequence length="81" mass="7879">MIKFAEEIQKEELFHIIGGYSATDCKNHLIDGITSGAIAGGVGAGMATLGVGGVAGAFAGAHVGAIAGGLTCVGGMLFNGK</sequence>
<dbReference type="Proteomes" id="UP000316580">
    <property type="component" value="Unassembled WGS sequence"/>
</dbReference>
<dbReference type="GO" id="GO:0042742">
    <property type="term" value="P:defense response to bacterium"/>
    <property type="evidence" value="ECO:0007669"/>
    <property type="project" value="InterPro"/>
</dbReference>
<dbReference type="Pfam" id="PF10439">
    <property type="entry name" value="Bacteriocin_IIc"/>
    <property type="match status" value="1"/>
</dbReference>
<dbReference type="InterPro" id="IPR019493">
    <property type="entry name" value="Bacteriocin_IIb_lactacin-rel"/>
</dbReference>
<dbReference type="AlphaFoldDB" id="A0A660A5F7"/>